<dbReference type="GO" id="GO:0005524">
    <property type="term" value="F:ATP binding"/>
    <property type="evidence" value="ECO:0007669"/>
    <property type="project" value="InterPro"/>
</dbReference>
<sequence length="746" mass="84699">MGTWPSVPKLNNLGNDGPDVVLERGKINGQYEIGNCYLNGIGTTKDEKKAFQWYLKSAEGGDSGAHLGLLYEEGVGTTKDHRKAFQWYFKSAEGGYSSGQYNLGNCYLNGIGTTNDEKKAFQCFLKSAKGGDSHGQCSLGNCYLNGIGIAKDEVKAFQWYLKSAEGGNSHGQYCLGYCSLNEIGTKKDEEKAFQDLKSAGGGGINGQYEIGNCYLNGIGTTKDEKKAFQWYLKSAEGGKINGQYEIGNCYLNGIGTTKDEKKAFQWYLKSAEGGSLNGKVELGNCYSNGIGTTEDKEKAVLWYLKAAEGRNYHQQVIDYFYRQEIQVSTIKKYQNKLQNFIRKDISLALSKSSIKKKSSVEDFNVNIHNCCICWQTNGCIEICKKNFQDFSRCHNCGNLNIRKNVCKDCKGLELKYMIIFSGDDNIIANAIVQTTELNENTNELEIWRWIDYSKLRDIRYLDKGGFGTIWKAEWTDMPEDLFDIYNSNQVALKKLANSEIMHQEFLNELLANFDCRSKYVLPILGLTQDPMTMKYALVLRYMKNGNLRNFLQQNKTLSWIERLWLLDSFISGLEHVHGKGYIHCDLHPGNLMITEAYDNVKFIRLGDLGLCKTCWNYYVGNINRAYDLELTLEILEGLRPNIKEGTPQCYIELMKKCWNKDPSKRPSTKIINDILNKWTNQLTFNVQTESSLMFLNADQEMKNEDFQASELSIDEPIHSEASLISKILPSIQYSNFNLSNIDWNDL</sequence>
<organism evidence="2 3">
    <name type="scientific">Diversispora epigaea</name>
    <dbReference type="NCBI Taxonomy" id="1348612"/>
    <lineage>
        <taxon>Eukaryota</taxon>
        <taxon>Fungi</taxon>
        <taxon>Fungi incertae sedis</taxon>
        <taxon>Mucoromycota</taxon>
        <taxon>Glomeromycotina</taxon>
        <taxon>Glomeromycetes</taxon>
        <taxon>Diversisporales</taxon>
        <taxon>Diversisporaceae</taxon>
        <taxon>Diversispora</taxon>
    </lineage>
</organism>
<proteinExistence type="predicted"/>
<dbReference type="Gene3D" id="1.10.510.10">
    <property type="entry name" value="Transferase(Phosphotransferase) domain 1"/>
    <property type="match status" value="2"/>
</dbReference>
<dbReference type="OrthoDB" id="272077at2759"/>
<name>A0A397J276_9GLOM</name>
<evidence type="ECO:0000313" key="3">
    <source>
        <dbReference type="Proteomes" id="UP000266861"/>
    </source>
</evidence>
<comment type="caution">
    <text evidence="2">The sequence shown here is derived from an EMBL/GenBank/DDBJ whole genome shotgun (WGS) entry which is preliminary data.</text>
</comment>
<dbReference type="InterPro" id="IPR011009">
    <property type="entry name" value="Kinase-like_dom_sf"/>
</dbReference>
<accession>A0A397J276</accession>
<dbReference type="InterPro" id="IPR006597">
    <property type="entry name" value="Sel1-like"/>
</dbReference>
<dbReference type="Pfam" id="PF08238">
    <property type="entry name" value="Sel1"/>
    <property type="match status" value="8"/>
</dbReference>
<dbReference type="Proteomes" id="UP000266861">
    <property type="component" value="Unassembled WGS sequence"/>
</dbReference>
<dbReference type="SUPFAM" id="SSF81901">
    <property type="entry name" value="HCP-like"/>
    <property type="match status" value="2"/>
</dbReference>
<dbReference type="STRING" id="1348612.A0A397J276"/>
<dbReference type="Gene3D" id="1.25.40.10">
    <property type="entry name" value="Tetratricopeptide repeat domain"/>
    <property type="match status" value="3"/>
</dbReference>
<dbReference type="SMART" id="SM00671">
    <property type="entry name" value="SEL1"/>
    <property type="match status" value="8"/>
</dbReference>
<protein>
    <recommendedName>
        <fullName evidence="1">Protein kinase domain-containing protein</fullName>
    </recommendedName>
</protein>
<evidence type="ECO:0000259" key="1">
    <source>
        <dbReference type="PROSITE" id="PS50011"/>
    </source>
</evidence>
<dbReference type="InterPro" id="IPR001245">
    <property type="entry name" value="Ser-Thr/Tyr_kinase_cat_dom"/>
</dbReference>
<dbReference type="InterPro" id="IPR011990">
    <property type="entry name" value="TPR-like_helical_dom_sf"/>
</dbReference>
<evidence type="ECO:0000313" key="2">
    <source>
        <dbReference type="EMBL" id="RHZ79193.1"/>
    </source>
</evidence>
<gene>
    <name evidence="2" type="ORF">Glove_151g16</name>
</gene>
<dbReference type="GO" id="GO:0004672">
    <property type="term" value="F:protein kinase activity"/>
    <property type="evidence" value="ECO:0007669"/>
    <property type="project" value="InterPro"/>
</dbReference>
<dbReference type="Pfam" id="PF07714">
    <property type="entry name" value="PK_Tyr_Ser-Thr"/>
    <property type="match status" value="1"/>
</dbReference>
<dbReference type="SUPFAM" id="SSF56112">
    <property type="entry name" value="Protein kinase-like (PK-like)"/>
    <property type="match status" value="1"/>
</dbReference>
<dbReference type="PROSITE" id="PS50011">
    <property type="entry name" value="PROTEIN_KINASE_DOM"/>
    <property type="match status" value="1"/>
</dbReference>
<dbReference type="AlphaFoldDB" id="A0A397J276"/>
<dbReference type="InterPro" id="IPR052945">
    <property type="entry name" value="Mitotic_Regulator"/>
</dbReference>
<dbReference type="PANTHER" id="PTHR43628">
    <property type="entry name" value="ACTIVATOR OF C KINASE PROTEIN 1-RELATED"/>
    <property type="match status" value="1"/>
</dbReference>
<dbReference type="EMBL" id="PQFF01000142">
    <property type="protein sequence ID" value="RHZ79193.1"/>
    <property type="molecule type" value="Genomic_DNA"/>
</dbReference>
<feature type="domain" description="Protein kinase" evidence="1">
    <location>
        <begin position="455"/>
        <end position="746"/>
    </location>
</feature>
<reference evidence="2 3" key="1">
    <citation type="submission" date="2018-08" db="EMBL/GenBank/DDBJ databases">
        <title>Genome and evolution of the arbuscular mycorrhizal fungus Diversispora epigaea (formerly Glomus versiforme) and its bacterial endosymbionts.</title>
        <authorList>
            <person name="Sun X."/>
            <person name="Fei Z."/>
            <person name="Harrison M."/>
        </authorList>
    </citation>
    <scope>NUCLEOTIDE SEQUENCE [LARGE SCALE GENOMIC DNA]</scope>
    <source>
        <strain evidence="2 3">IT104</strain>
    </source>
</reference>
<dbReference type="InterPro" id="IPR000719">
    <property type="entry name" value="Prot_kinase_dom"/>
</dbReference>
<keyword evidence="3" id="KW-1185">Reference proteome</keyword>
<dbReference type="PANTHER" id="PTHR43628:SF1">
    <property type="entry name" value="CHITIN SYNTHASE REGULATORY FACTOR 2-RELATED"/>
    <property type="match status" value="1"/>
</dbReference>